<keyword evidence="5" id="KW-0808">Transferase</keyword>
<dbReference type="InterPro" id="IPR015421">
    <property type="entry name" value="PyrdxlP-dep_Trfase_major"/>
</dbReference>
<gene>
    <name evidence="5" type="ORF">OFY01_26745</name>
</gene>
<evidence type="ECO:0000313" key="6">
    <source>
        <dbReference type="Proteomes" id="UP001163064"/>
    </source>
</evidence>
<protein>
    <submittedName>
        <fullName evidence="5">PLP-dependent transferase</fullName>
    </submittedName>
</protein>
<sequence length="416" mass="43037">MGHREYADEYADGHAGDARARRTVRSLATQAVHAGREDLTALGLHAPPIDLSTTYPSADSRAEAARIDAFAESGVLDGGPPVYGRLGNPTVARFETALARLEGAESAVAFASGMAALSAVLLVRIAAGLRHVVAVRPLYGCSDHLLTAGALGSEVSWVDPAGIADAIRPDTGLVMVESPANPTLAEVDLRAVAHACGSVPLLVDNTFATPVLQRPLESGARLVLHSATKYLGGHGDVLGGVVACDEEFARELRKVRFATGGVLHPLAGYLLLRGLATLPVRVRAASASAAELARRLAADPRVSRVHYPRLGGAMVAFEVAGDPHAVIAGVGLITPAVSLGSVDSLIQHPASISHRIVAADDRRAAGVSDRLLRLSVGLEDVEDLWADLDGALDRAADGPRQDTVSAAGAVRTEAGS</sequence>
<proteinExistence type="inferred from homology"/>
<organism evidence="5 6">
    <name type="scientific">Streptomyces beihaiensis</name>
    <dbReference type="NCBI Taxonomy" id="2984495"/>
    <lineage>
        <taxon>Bacteria</taxon>
        <taxon>Bacillati</taxon>
        <taxon>Actinomycetota</taxon>
        <taxon>Actinomycetes</taxon>
        <taxon>Kitasatosporales</taxon>
        <taxon>Streptomycetaceae</taxon>
        <taxon>Streptomyces</taxon>
    </lineage>
</organism>
<comment type="caution">
    <text evidence="5">The sequence shown here is derived from an EMBL/GenBank/DDBJ whole genome shotgun (WGS) entry which is preliminary data.</text>
</comment>
<keyword evidence="2 3" id="KW-0663">Pyridoxal phosphate</keyword>
<dbReference type="RefSeq" id="WP_266604091.1">
    <property type="nucleotide sequence ID" value="NZ_JAPHNL010000306.1"/>
</dbReference>
<accession>A0ABT3U1V0</accession>
<dbReference type="Proteomes" id="UP001163064">
    <property type="component" value="Unassembled WGS sequence"/>
</dbReference>
<dbReference type="GO" id="GO:0016740">
    <property type="term" value="F:transferase activity"/>
    <property type="evidence" value="ECO:0007669"/>
    <property type="project" value="UniProtKB-KW"/>
</dbReference>
<dbReference type="SUPFAM" id="SSF53383">
    <property type="entry name" value="PLP-dependent transferases"/>
    <property type="match status" value="1"/>
</dbReference>
<feature type="region of interest" description="Disordered" evidence="4">
    <location>
        <begin position="396"/>
        <end position="416"/>
    </location>
</feature>
<dbReference type="Gene3D" id="3.90.1150.10">
    <property type="entry name" value="Aspartate Aminotransferase, domain 1"/>
    <property type="match status" value="1"/>
</dbReference>
<dbReference type="EMBL" id="JAPHNL010000306">
    <property type="protein sequence ID" value="MCX3063292.1"/>
    <property type="molecule type" value="Genomic_DNA"/>
</dbReference>
<dbReference type="InterPro" id="IPR015424">
    <property type="entry name" value="PyrdxlP-dep_Trfase"/>
</dbReference>
<dbReference type="Pfam" id="PF01053">
    <property type="entry name" value="Cys_Met_Meta_PP"/>
    <property type="match status" value="1"/>
</dbReference>
<dbReference type="InterPro" id="IPR000277">
    <property type="entry name" value="Cys/Met-Metab_PyrdxlP-dep_enz"/>
</dbReference>
<dbReference type="PANTHER" id="PTHR11808">
    <property type="entry name" value="TRANS-SULFURATION ENZYME FAMILY MEMBER"/>
    <property type="match status" value="1"/>
</dbReference>
<comment type="cofactor">
    <cofactor evidence="1 3">
        <name>pyridoxal 5'-phosphate</name>
        <dbReference type="ChEBI" id="CHEBI:597326"/>
    </cofactor>
</comment>
<dbReference type="PANTHER" id="PTHR11808:SF85">
    <property type="entry name" value="CYSTATHIONINE GAMMA-LYASE-RELATED"/>
    <property type="match status" value="1"/>
</dbReference>
<dbReference type="InterPro" id="IPR015422">
    <property type="entry name" value="PyrdxlP-dep_Trfase_small"/>
</dbReference>
<dbReference type="Gene3D" id="3.40.640.10">
    <property type="entry name" value="Type I PLP-dependent aspartate aminotransferase-like (Major domain)"/>
    <property type="match status" value="1"/>
</dbReference>
<evidence type="ECO:0000313" key="5">
    <source>
        <dbReference type="EMBL" id="MCX3063292.1"/>
    </source>
</evidence>
<keyword evidence="6" id="KW-1185">Reference proteome</keyword>
<name>A0ABT3U1V0_9ACTN</name>
<evidence type="ECO:0000256" key="2">
    <source>
        <dbReference type="ARBA" id="ARBA00022898"/>
    </source>
</evidence>
<evidence type="ECO:0000256" key="4">
    <source>
        <dbReference type="SAM" id="MobiDB-lite"/>
    </source>
</evidence>
<evidence type="ECO:0000256" key="3">
    <source>
        <dbReference type="RuleBase" id="RU362118"/>
    </source>
</evidence>
<evidence type="ECO:0000256" key="1">
    <source>
        <dbReference type="ARBA" id="ARBA00001933"/>
    </source>
</evidence>
<dbReference type="PIRSF" id="PIRSF001434">
    <property type="entry name" value="CGS"/>
    <property type="match status" value="1"/>
</dbReference>
<reference evidence="5" key="1">
    <citation type="submission" date="2022-10" db="EMBL/GenBank/DDBJ databases">
        <title>Streptomyces beihaiensis sp. nov., a chitin degrading actinobacterium, isolated from shrimp pond soil.</title>
        <authorList>
            <person name="Xie J."/>
            <person name="Shen N."/>
        </authorList>
    </citation>
    <scope>NUCLEOTIDE SEQUENCE</scope>
    <source>
        <strain evidence="5">GXMU-J5</strain>
    </source>
</reference>
<comment type="similarity">
    <text evidence="3">Belongs to the trans-sulfuration enzymes family.</text>
</comment>